<evidence type="ECO:0000259" key="2">
    <source>
        <dbReference type="PROSITE" id="PS50972"/>
    </source>
</evidence>
<dbReference type="Proteomes" id="UP000094769">
    <property type="component" value="Unassembled WGS sequence"/>
</dbReference>
<feature type="region of interest" description="Disordered" evidence="1">
    <location>
        <begin position="447"/>
        <end position="468"/>
    </location>
</feature>
<dbReference type="InterPro" id="IPR000489">
    <property type="entry name" value="Pterin-binding_dom"/>
</dbReference>
<reference evidence="3 4" key="1">
    <citation type="submission" date="2016-06" db="EMBL/GenBank/DDBJ databases">
        <title>Genome sequence of endosymbiont of Candidatus Endolucinida thiodiazotropha.</title>
        <authorList>
            <person name="Poehlein A."/>
            <person name="Koenig S."/>
            <person name="Heiden S.E."/>
            <person name="Thuermer A."/>
            <person name="Voget S."/>
            <person name="Daniel R."/>
            <person name="Markert S."/>
            <person name="Gros O."/>
            <person name="Schweder T."/>
        </authorList>
    </citation>
    <scope>NUCLEOTIDE SEQUENCE [LARGE SCALE GENOMIC DNA]</scope>
    <source>
        <strain evidence="3 4">COS</strain>
    </source>
</reference>
<proteinExistence type="predicted"/>
<evidence type="ECO:0000313" key="3">
    <source>
        <dbReference type="EMBL" id="ODJ86415.1"/>
    </source>
</evidence>
<dbReference type="EMBL" id="MARB01000022">
    <property type="protein sequence ID" value="ODJ86415.1"/>
    <property type="molecule type" value="Genomic_DNA"/>
</dbReference>
<dbReference type="RefSeq" id="WP_069127053.1">
    <property type="nucleotide sequence ID" value="NZ_MARB01000022.1"/>
</dbReference>
<name>A0A7Z0VIV1_9GAMM</name>
<keyword evidence="4" id="KW-1185">Reference proteome</keyword>
<protein>
    <recommendedName>
        <fullName evidence="2">Pterin-binding domain-containing protein</fullName>
    </recommendedName>
</protein>
<accession>A0A7Z0VIV1</accession>
<evidence type="ECO:0000313" key="4">
    <source>
        <dbReference type="Proteomes" id="UP000094769"/>
    </source>
</evidence>
<dbReference type="Pfam" id="PF20123">
    <property type="entry name" value="DUF6513"/>
    <property type="match status" value="1"/>
</dbReference>
<dbReference type="SUPFAM" id="SSF51717">
    <property type="entry name" value="Dihydropteroate synthetase-like"/>
    <property type="match status" value="1"/>
</dbReference>
<dbReference type="PROSITE" id="PS50972">
    <property type="entry name" value="PTERIN_BINDING"/>
    <property type="match status" value="1"/>
</dbReference>
<gene>
    <name evidence="3" type="ORF">CODIS_33340</name>
</gene>
<dbReference type="InterPro" id="IPR045406">
    <property type="entry name" value="DUF6513"/>
</dbReference>
<sequence>MVEKILFLTGSLAEKQLHRVLREMASEAFEWRVHNLGLKVAALMTADMIKRRLNEVGDVQRILVPGRCRGDLEELSHHFGIPVERGPEELMDLPRFFGYEGKAPDLDNYDVRIFAEIVDAPNLIIEEILQQAAAYAADGADVIDLGCLPDTPFPHLADSVRALKAAGYRVSVDSMQSEELLTGGEAGADFLLSLHETNLWIADKVASRPVLIPAKPGDLDSLQRAMRRLDAEGRGYIADPILDPIHFGFTESIVRYQRLRSDHPDAEMMMGVGNITELTEADTTGINAVMMGIISELHITNILTTQVSPHCRSAVREADAARRIMYWARQQNSLPKQVDNRLTGLHETKPYPYTFTQISELAADIRDPNFRIQVSNEGIHLYNRDGLVTHDDPFDFYPQLGVEEDGGHAFYLGVELARAQIAHQLGKRYVQDQPLGWGSALAEVEQDMNRQQEPGTTMKKTSRVRKTS</sequence>
<organism evidence="3 4">
    <name type="scientific">Candidatus Thiodiazotropha endolucinida</name>
    <dbReference type="NCBI Taxonomy" id="1655433"/>
    <lineage>
        <taxon>Bacteria</taxon>
        <taxon>Pseudomonadati</taxon>
        <taxon>Pseudomonadota</taxon>
        <taxon>Gammaproteobacteria</taxon>
        <taxon>Chromatiales</taxon>
        <taxon>Sedimenticolaceae</taxon>
        <taxon>Candidatus Thiodiazotropha</taxon>
    </lineage>
</organism>
<feature type="domain" description="Pterin-binding" evidence="2">
    <location>
        <begin position="94"/>
        <end position="326"/>
    </location>
</feature>
<feature type="compositionally biased region" description="Polar residues" evidence="1">
    <location>
        <begin position="449"/>
        <end position="459"/>
    </location>
</feature>
<evidence type="ECO:0000256" key="1">
    <source>
        <dbReference type="SAM" id="MobiDB-lite"/>
    </source>
</evidence>
<comment type="caution">
    <text evidence="3">The sequence shown here is derived from an EMBL/GenBank/DDBJ whole genome shotgun (WGS) entry which is preliminary data.</text>
</comment>
<dbReference type="OrthoDB" id="4029442at2"/>
<dbReference type="GO" id="GO:0042558">
    <property type="term" value="P:pteridine-containing compound metabolic process"/>
    <property type="evidence" value="ECO:0007669"/>
    <property type="project" value="InterPro"/>
</dbReference>
<dbReference type="AlphaFoldDB" id="A0A7Z0VIV1"/>
<dbReference type="InterPro" id="IPR011005">
    <property type="entry name" value="Dihydropteroate_synth-like_sf"/>
</dbReference>